<accession>A0A6A5Z8M7</accession>
<dbReference type="Proteomes" id="UP000799770">
    <property type="component" value="Unassembled WGS sequence"/>
</dbReference>
<dbReference type="EMBL" id="ML977324">
    <property type="protein sequence ID" value="KAF2115077.1"/>
    <property type="molecule type" value="Genomic_DNA"/>
</dbReference>
<protein>
    <submittedName>
        <fullName evidence="3">Uncharacterized protein</fullName>
    </submittedName>
</protein>
<evidence type="ECO:0000256" key="1">
    <source>
        <dbReference type="SAM" id="MobiDB-lite"/>
    </source>
</evidence>
<evidence type="ECO:0000313" key="4">
    <source>
        <dbReference type="Proteomes" id="UP000799770"/>
    </source>
</evidence>
<evidence type="ECO:0000256" key="2">
    <source>
        <dbReference type="SAM" id="Phobius"/>
    </source>
</evidence>
<keyword evidence="2" id="KW-0472">Membrane</keyword>
<feature type="transmembrane region" description="Helical" evidence="2">
    <location>
        <begin position="75"/>
        <end position="103"/>
    </location>
</feature>
<feature type="transmembrane region" description="Helical" evidence="2">
    <location>
        <begin position="109"/>
        <end position="130"/>
    </location>
</feature>
<dbReference type="AlphaFoldDB" id="A0A6A5Z8M7"/>
<proteinExistence type="predicted"/>
<feature type="compositionally biased region" description="Low complexity" evidence="1">
    <location>
        <begin position="190"/>
        <end position="200"/>
    </location>
</feature>
<feature type="region of interest" description="Disordered" evidence="1">
    <location>
        <begin position="169"/>
        <end position="252"/>
    </location>
</feature>
<name>A0A6A5Z8M7_9PLEO</name>
<reference evidence="3" key="1">
    <citation type="journal article" date="2020" name="Stud. Mycol.">
        <title>101 Dothideomycetes genomes: a test case for predicting lifestyles and emergence of pathogens.</title>
        <authorList>
            <person name="Haridas S."/>
            <person name="Albert R."/>
            <person name="Binder M."/>
            <person name="Bloem J."/>
            <person name="Labutti K."/>
            <person name="Salamov A."/>
            <person name="Andreopoulos B."/>
            <person name="Baker S."/>
            <person name="Barry K."/>
            <person name="Bills G."/>
            <person name="Bluhm B."/>
            <person name="Cannon C."/>
            <person name="Castanera R."/>
            <person name="Culley D."/>
            <person name="Daum C."/>
            <person name="Ezra D."/>
            <person name="Gonzalez J."/>
            <person name="Henrissat B."/>
            <person name="Kuo A."/>
            <person name="Liang C."/>
            <person name="Lipzen A."/>
            <person name="Lutzoni F."/>
            <person name="Magnuson J."/>
            <person name="Mondo S."/>
            <person name="Nolan M."/>
            <person name="Ohm R."/>
            <person name="Pangilinan J."/>
            <person name="Park H.-J."/>
            <person name="Ramirez L."/>
            <person name="Alfaro M."/>
            <person name="Sun H."/>
            <person name="Tritt A."/>
            <person name="Yoshinaga Y."/>
            <person name="Zwiers L.-H."/>
            <person name="Turgeon B."/>
            <person name="Goodwin S."/>
            <person name="Spatafora J."/>
            <person name="Crous P."/>
            <person name="Grigoriev I."/>
        </authorList>
    </citation>
    <scope>NUCLEOTIDE SEQUENCE</scope>
    <source>
        <strain evidence="3">CBS 627.86</strain>
    </source>
</reference>
<keyword evidence="2" id="KW-0812">Transmembrane</keyword>
<evidence type="ECO:0000313" key="3">
    <source>
        <dbReference type="EMBL" id="KAF2115077.1"/>
    </source>
</evidence>
<gene>
    <name evidence="3" type="ORF">BDV96DRAFT_92746</name>
</gene>
<dbReference type="OrthoDB" id="3928876at2759"/>
<sequence>MSGVLNSLSGIAGNLGSKFMSILDKILPPEKRAEIVAKLQQFAINNPKLAAFLTTQIVLTGFPLLLFITFTVTVFLFSLIVALIIGLLAAVLFTIFMIGVALIVVLPTIFMTIFTASFLFLWGLGGYYLLKWFNDGDAPAPEGTAIGDKINSLSGGRLSWLTDGAKKKVDDAHTGVDQTPKTHGNDENGSAKSTGKSSGTDNQKKEQKEHKENGTPTKTTDGVQKRAAKPAEDTKNAASTPKKAVSGGTGQG</sequence>
<keyword evidence="4" id="KW-1185">Reference proteome</keyword>
<feature type="compositionally biased region" description="Basic and acidic residues" evidence="1">
    <location>
        <begin position="202"/>
        <end position="213"/>
    </location>
</feature>
<keyword evidence="2" id="KW-1133">Transmembrane helix</keyword>
<dbReference type="Pfam" id="PF16015">
    <property type="entry name" value="Promethin"/>
    <property type="match status" value="1"/>
</dbReference>
<feature type="transmembrane region" description="Helical" evidence="2">
    <location>
        <begin position="49"/>
        <end position="68"/>
    </location>
</feature>
<organism evidence="3 4">
    <name type="scientific">Lophiotrema nucula</name>
    <dbReference type="NCBI Taxonomy" id="690887"/>
    <lineage>
        <taxon>Eukaryota</taxon>
        <taxon>Fungi</taxon>
        <taxon>Dikarya</taxon>
        <taxon>Ascomycota</taxon>
        <taxon>Pezizomycotina</taxon>
        <taxon>Dothideomycetes</taxon>
        <taxon>Pleosporomycetidae</taxon>
        <taxon>Pleosporales</taxon>
        <taxon>Lophiotremataceae</taxon>
        <taxon>Lophiotrema</taxon>
    </lineage>
</organism>